<sequence>MIRPDYTLALYEDLLDAAVDAGYAFATIEDVLTGSEPDDPHVVVRHDVDRRPRNALLLARAEADRGISATYYFRTGTATPERLARVESLGHEVGYHYEDFVRAGGDHDRAHALFAETLASFREHATIRTVAGHGNLSRYTNIDLWDRGPSFADYDLAGDACRSMDLHGTYAYRSDTDRRWGAAGEPETTPELIAELEAGELDRVAVLAHPSRWTTDALEYVYQLGWDAAATSAKRAVRGTARIGTATARVREAAP</sequence>
<name>A0ABD5QK94_9EURY</name>
<keyword evidence="2" id="KW-1185">Reference proteome</keyword>
<dbReference type="Proteomes" id="UP001595925">
    <property type="component" value="Unassembled WGS sequence"/>
</dbReference>
<evidence type="ECO:0008006" key="3">
    <source>
        <dbReference type="Google" id="ProtNLM"/>
    </source>
</evidence>
<gene>
    <name evidence="1" type="ORF">ACFPFO_20520</name>
</gene>
<dbReference type="EMBL" id="JBHSJG010000060">
    <property type="protein sequence ID" value="MFC4990085.1"/>
    <property type="molecule type" value="Genomic_DNA"/>
</dbReference>
<proteinExistence type="predicted"/>
<evidence type="ECO:0000313" key="1">
    <source>
        <dbReference type="EMBL" id="MFC4990085.1"/>
    </source>
</evidence>
<accession>A0ABD5QK94</accession>
<evidence type="ECO:0000313" key="2">
    <source>
        <dbReference type="Proteomes" id="UP001595925"/>
    </source>
</evidence>
<dbReference type="AlphaFoldDB" id="A0ABD5QK94"/>
<dbReference type="RefSeq" id="WP_224830155.1">
    <property type="nucleotide sequence ID" value="NZ_JAIVEF010000041.1"/>
</dbReference>
<comment type="caution">
    <text evidence="1">The sequence shown here is derived from an EMBL/GenBank/DDBJ whole genome shotgun (WGS) entry which is preliminary data.</text>
</comment>
<organism evidence="1 2">
    <name type="scientific">Saliphagus infecundisoli</name>
    <dbReference type="NCBI Taxonomy" id="1849069"/>
    <lineage>
        <taxon>Archaea</taxon>
        <taxon>Methanobacteriati</taxon>
        <taxon>Methanobacteriota</taxon>
        <taxon>Stenosarchaea group</taxon>
        <taxon>Halobacteria</taxon>
        <taxon>Halobacteriales</taxon>
        <taxon>Natrialbaceae</taxon>
        <taxon>Saliphagus</taxon>
    </lineage>
</organism>
<reference evidence="1 2" key="1">
    <citation type="journal article" date="2019" name="Int. J. Syst. Evol. Microbiol.">
        <title>The Global Catalogue of Microorganisms (GCM) 10K type strain sequencing project: providing services to taxonomists for standard genome sequencing and annotation.</title>
        <authorList>
            <consortium name="The Broad Institute Genomics Platform"/>
            <consortium name="The Broad Institute Genome Sequencing Center for Infectious Disease"/>
            <person name="Wu L."/>
            <person name="Ma J."/>
        </authorList>
    </citation>
    <scope>NUCLEOTIDE SEQUENCE [LARGE SCALE GENOMIC DNA]</scope>
    <source>
        <strain evidence="1 2">CGMCC 1.15824</strain>
    </source>
</reference>
<protein>
    <recommendedName>
        <fullName evidence="3">Polysaccharide deacetylase</fullName>
    </recommendedName>
</protein>